<keyword evidence="6 11" id="KW-0829">Tyrosine-protein kinase</keyword>
<evidence type="ECO:0000256" key="5">
    <source>
        <dbReference type="ARBA" id="ARBA00022840"/>
    </source>
</evidence>
<feature type="domain" description="SH2" evidence="12">
    <location>
        <begin position="84"/>
        <end position="181"/>
    </location>
</feature>
<dbReference type="SMART" id="SM00326">
    <property type="entry name" value="SH3"/>
    <property type="match status" value="1"/>
</dbReference>
<dbReference type="Gene3D" id="1.10.510.10">
    <property type="entry name" value="Transferase(Phosphotransferase) domain 1"/>
    <property type="match status" value="1"/>
</dbReference>
<dbReference type="Pfam" id="PF00018">
    <property type="entry name" value="SH3_1"/>
    <property type="match status" value="1"/>
</dbReference>
<comment type="similarity">
    <text evidence="11">Belongs to the protein kinase superfamily. Tyr protein kinase family.</text>
</comment>
<dbReference type="RefSeq" id="XP_002730654.1">
    <property type="nucleotide sequence ID" value="XM_002730608.1"/>
</dbReference>
<dbReference type="InterPro" id="IPR017441">
    <property type="entry name" value="Protein_kinase_ATP_BS"/>
</dbReference>
<dbReference type="InterPro" id="IPR001452">
    <property type="entry name" value="SH3_domain"/>
</dbReference>
<evidence type="ECO:0000313" key="16">
    <source>
        <dbReference type="RefSeq" id="XP_002730654.1"/>
    </source>
</evidence>
<dbReference type="GeneID" id="100375652"/>
<name>A0ABM0GIL8_SACKO</name>
<keyword evidence="4 11" id="KW-0418">Kinase</keyword>
<evidence type="ECO:0000256" key="1">
    <source>
        <dbReference type="ARBA" id="ARBA00022443"/>
    </source>
</evidence>
<dbReference type="Proteomes" id="UP000694865">
    <property type="component" value="Unplaced"/>
</dbReference>
<dbReference type="CDD" id="cd11845">
    <property type="entry name" value="SH3_Src_like"/>
    <property type="match status" value="1"/>
</dbReference>
<dbReference type="PRINTS" id="PR00109">
    <property type="entry name" value="TYRKINASE"/>
</dbReference>
<evidence type="ECO:0000256" key="3">
    <source>
        <dbReference type="ARBA" id="ARBA00022741"/>
    </source>
</evidence>
<dbReference type="EC" id="2.7.10.2" evidence="11"/>
<feature type="domain" description="SH3" evidence="13">
    <location>
        <begin position="17"/>
        <end position="78"/>
    </location>
</feature>
<dbReference type="InterPro" id="IPR000719">
    <property type="entry name" value="Prot_kinase_dom"/>
</dbReference>
<dbReference type="Gene3D" id="3.30.505.10">
    <property type="entry name" value="SH2 domain"/>
    <property type="match status" value="1"/>
</dbReference>
<dbReference type="InterPro" id="IPR001245">
    <property type="entry name" value="Ser-Thr/Tyr_kinase_cat_dom"/>
</dbReference>
<dbReference type="PROSITE" id="PS00109">
    <property type="entry name" value="PROTEIN_KINASE_TYR"/>
    <property type="match status" value="1"/>
</dbReference>
<dbReference type="SUPFAM" id="SSF55550">
    <property type="entry name" value="SH2 domain"/>
    <property type="match status" value="1"/>
</dbReference>
<dbReference type="CDD" id="cd09933">
    <property type="entry name" value="SH2_Src_family"/>
    <property type="match status" value="1"/>
</dbReference>
<dbReference type="Pfam" id="PF00017">
    <property type="entry name" value="SH2"/>
    <property type="match status" value="1"/>
</dbReference>
<keyword evidence="8" id="KW-0727">SH2 domain</keyword>
<reference evidence="16" key="1">
    <citation type="submission" date="2025-08" db="UniProtKB">
        <authorList>
            <consortium name="RefSeq"/>
        </authorList>
    </citation>
    <scope>IDENTIFICATION</scope>
    <source>
        <tissue evidence="16">Testes</tissue>
    </source>
</reference>
<keyword evidence="3 10" id="KW-0547">Nucleotide-binding</keyword>
<dbReference type="PROSITE" id="PS50002">
    <property type="entry name" value="SH3"/>
    <property type="match status" value="1"/>
</dbReference>
<comment type="catalytic activity">
    <reaction evidence="7 11">
        <text>L-tyrosyl-[protein] + ATP = O-phospho-L-tyrosyl-[protein] + ADP + H(+)</text>
        <dbReference type="Rhea" id="RHEA:10596"/>
        <dbReference type="Rhea" id="RHEA-COMP:10136"/>
        <dbReference type="Rhea" id="RHEA-COMP:20101"/>
        <dbReference type="ChEBI" id="CHEBI:15378"/>
        <dbReference type="ChEBI" id="CHEBI:30616"/>
        <dbReference type="ChEBI" id="CHEBI:46858"/>
        <dbReference type="ChEBI" id="CHEBI:61978"/>
        <dbReference type="ChEBI" id="CHEBI:456216"/>
        <dbReference type="EC" id="2.7.10.2"/>
    </reaction>
</comment>
<organism evidence="15 16">
    <name type="scientific">Saccoglossus kowalevskii</name>
    <name type="common">Acorn worm</name>
    <dbReference type="NCBI Taxonomy" id="10224"/>
    <lineage>
        <taxon>Eukaryota</taxon>
        <taxon>Metazoa</taxon>
        <taxon>Hemichordata</taxon>
        <taxon>Enteropneusta</taxon>
        <taxon>Harrimaniidae</taxon>
        <taxon>Saccoglossus</taxon>
    </lineage>
</organism>
<evidence type="ECO:0000259" key="13">
    <source>
        <dbReference type="PROSITE" id="PS50002"/>
    </source>
</evidence>
<keyword evidence="15" id="KW-1185">Reference proteome</keyword>
<dbReference type="Pfam" id="PF07714">
    <property type="entry name" value="PK_Tyr_Ser-Thr"/>
    <property type="match status" value="1"/>
</dbReference>
<evidence type="ECO:0000256" key="9">
    <source>
        <dbReference type="PROSITE-ProRule" id="PRU00192"/>
    </source>
</evidence>
<dbReference type="SMART" id="SM00219">
    <property type="entry name" value="TyrKc"/>
    <property type="match status" value="1"/>
</dbReference>
<dbReference type="InterPro" id="IPR000980">
    <property type="entry name" value="SH2"/>
</dbReference>
<evidence type="ECO:0000259" key="14">
    <source>
        <dbReference type="PROSITE" id="PS50011"/>
    </source>
</evidence>
<gene>
    <name evidence="16" type="primary">LOC100375652</name>
</gene>
<accession>A0ABM0GIL8</accession>
<evidence type="ECO:0000256" key="7">
    <source>
        <dbReference type="ARBA" id="ARBA00051245"/>
    </source>
</evidence>
<feature type="binding site" evidence="10">
    <location>
        <position position="231"/>
    </location>
    <ligand>
        <name>ATP</name>
        <dbReference type="ChEBI" id="CHEBI:30616"/>
    </ligand>
</feature>
<dbReference type="InterPro" id="IPR020635">
    <property type="entry name" value="Tyr_kinase_cat_dom"/>
</dbReference>
<keyword evidence="1 9" id="KW-0728">SH3 domain</keyword>
<keyword evidence="5 10" id="KW-0067">ATP-binding</keyword>
<evidence type="ECO:0000256" key="4">
    <source>
        <dbReference type="ARBA" id="ARBA00022777"/>
    </source>
</evidence>
<protein>
    <recommendedName>
        <fullName evidence="11">Tyrosine-protein kinase</fullName>
        <ecNumber evidence="11">2.7.10.2</ecNumber>
    </recommendedName>
</protein>
<evidence type="ECO:0000256" key="6">
    <source>
        <dbReference type="ARBA" id="ARBA00023137"/>
    </source>
</evidence>
<dbReference type="SUPFAM" id="SSF56112">
    <property type="entry name" value="Protein kinase-like (PK-like)"/>
    <property type="match status" value="1"/>
</dbReference>
<feature type="domain" description="Protein kinase" evidence="14">
    <location>
        <begin position="203"/>
        <end position="453"/>
    </location>
</feature>
<dbReference type="PROSITE" id="PS00107">
    <property type="entry name" value="PROTEIN_KINASE_ATP"/>
    <property type="match status" value="1"/>
</dbReference>
<evidence type="ECO:0000256" key="2">
    <source>
        <dbReference type="ARBA" id="ARBA00022679"/>
    </source>
</evidence>
<dbReference type="SMART" id="SM00252">
    <property type="entry name" value="SH2"/>
    <property type="match status" value="1"/>
</dbReference>
<evidence type="ECO:0000256" key="11">
    <source>
        <dbReference type="RuleBase" id="RU362096"/>
    </source>
</evidence>
<dbReference type="PRINTS" id="PR00452">
    <property type="entry name" value="SH3DOMAIN"/>
</dbReference>
<dbReference type="InterPro" id="IPR011009">
    <property type="entry name" value="Kinase-like_dom_sf"/>
</dbReference>
<proteinExistence type="inferred from homology"/>
<dbReference type="PROSITE" id="PS50011">
    <property type="entry name" value="PROTEIN_KINASE_DOM"/>
    <property type="match status" value="1"/>
</dbReference>
<evidence type="ECO:0000256" key="10">
    <source>
        <dbReference type="PROSITE-ProRule" id="PRU10141"/>
    </source>
</evidence>
<dbReference type="InterPro" id="IPR008266">
    <property type="entry name" value="Tyr_kinase_AS"/>
</dbReference>
<dbReference type="PRINTS" id="PR00401">
    <property type="entry name" value="SH2DOMAIN"/>
</dbReference>
<dbReference type="InterPro" id="IPR050198">
    <property type="entry name" value="Non-receptor_tyrosine_kinases"/>
</dbReference>
<dbReference type="Gene3D" id="2.30.30.40">
    <property type="entry name" value="SH3 Domains"/>
    <property type="match status" value="1"/>
</dbReference>
<evidence type="ECO:0000256" key="8">
    <source>
        <dbReference type="PROSITE-ProRule" id="PRU00191"/>
    </source>
</evidence>
<keyword evidence="2 11" id="KW-0808">Transferase</keyword>
<dbReference type="SUPFAM" id="SSF50044">
    <property type="entry name" value="SH3-domain"/>
    <property type="match status" value="1"/>
</dbReference>
<evidence type="ECO:0000259" key="12">
    <source>
        <dbReference type="PROSITE" id="PS50001"/>
    </source>
</evidence>
<sequence length="466" mass="53081">MATQVKGTFLLGDAETEIGKIYVALYSYNSRSDDDLAFKKGDKLLIKDTSDGDWWMARHINDNREGYVPNNYIAEENSIESQDWYFGNIARKDAEKKLQMETHVRGIFLIRDDEREKGTYFVCILDYDATKGYTVKHYKIRSMDAGGFFIAQHTVFPTLDELVKHYKSSADGLCCKLTVACSKENPNTPGLGHDKWEIPRESLTLINILGSGTFADVWKGLWNQTTKVAVKQIKPGAISPEVFLGEANAMKKLRHNNLVSLLAVCSDMEPIYIVTEMMAKGSLLDYLREGEGRHSKLPDMIDMATQIASGMVYLEKENFIHRDLAARNILVGEKNEYKVADYGLSGIAEDEYVARKGTTFIIKWTAPEAALCSKFTIKSDVWSFGILLTEIVTKGRMPYAGMNGREVLEQVERGYRMPKPRHCQDSLYDDVMLKCWAHEPQDRPTFYFLHAFLDDYFISHKVCHQL</sequence>
<dbReference type="CDD" id="cd05034">
    <property type="entry name" value="PTKc_Src_like"/>
    <property type="match status" value="1"/>
</dbReference>
<evidence type="ECO:0000313" key="15">
    <source>
        <dbReference type="Proteomes" id="UP000694865"/>
    </source>
</evidence>
<dbReference type="PANTHER" id="PTHR24418">
    <property type="entry name" value="TYROSINE-PROTEIN KINASE"/>
    <property type="match status" value="1"/>
</dbReference>
<dbReference type="PROSITE" id="PS50001">
    <property type="entry name" value="SH2"/>
    <property type="match status" value="1"/>
</dbReference>
<dbReference type="InterPro" id="IPR036028">
    <property type="entry name" value="SH3-like_dom_sf"/>
</dbReference>
<dbReference type="InterPro" id="IPR036860">
    <property type="entry name" value="SH2_dom_sf"/>
</dbReference>